<name>A0A1W2FCL9_KIBAR</name>
<dbReference type="EMBL" id="FWXV01000005">
    <property type="protein sequence ID" value="SMD19422.1"/>
    <property type="molecule type" value="Genomic_DNA"/>
</dbReference>
<dbReference type="CDD" id="cd02972">
    <property type="entry name" value="DsbA_family"/>
    <property type="match status" value="1"/>
</dbReference>
<sequence>MADADLHFYFDPVCPFAWMTSKWVRIVQRQRDYHVDWRFISLRLINANVDYDAHFPPEYEASHTAGLKLLRVAARIRDEHGSEPLGAFYKVLGEETFEREPVPGGSAAAVHRGTHALATEALTRNGLPADYASALEDASWDSVIQAETDEALSLTGKDVGTPILHFAPPDGNALFGPVISRLPDETEALELWEHVIALGRFPGFAELKRSMREQPQLPSFGVRPGEVGIQEDWHAGSRRLKK</sequence>
<evidence type="ECO:0000313" key="2">
    <source>
        <dbReference type="Proteomes" id="UP000192674"/>
    </source>
</evidence>
<protein>
    <recommendedName>
        <fullName evidence="3">DSBA-like thioredoxin domain-containing protein</fullName>
    </recommendedName>
</protein>
<dbReference type="RefSeq" id="WP_084430290.1">
    <property type="nucleotide sequence ID" value="NZ_FWXV01000005.1"/>
</dbReference>
<dbReference type="Proteomes" id="UP000192674">
    <property type="component" value="Unassembled WGS sequence"/>
</dbReference>
<gene>
    <name evidence="1" type="ORF">SAMN05661093_06147</name>
</gene>
<dbReference type="SUPFAM" id="SSF52833">
    <property type="entry name" value="Thioredoxin-like"/>
    <property type="match status" value="1"/>
</dbReference>
<dbReference type="InterPro" id="IPR053977">
    <property type="entry name" value="Rv2466c-like"/>
</dbReference>
<accession>A0A1W2FCL9</accession>
<proteinExistence type="predicted"/>
<evidence type="ECO:0000313" key="1">
    <source>
        <dbReference type="EMBL" id="SMD19422.1"/>
    </source>
</evidence>
<organism evidence="1 2">
    <name type="scientific">Kibdelosporangium aridum</name>
    <dbReference type="NCBI Taxonomy" id="2030"/>
    <lineage>
        <taxon>Bacteria</taxon>
        <taxon>Bacillati</taxon>
        <taxon>Actinomycetota</taxon>
        <taxon>Actinomycetes</taxon>
        <taxon>Pseudonocardiales</taxon>
        <taxon>Pseudonocardiaceae</taxon>
        <taxon>Kibdelosporangium</taxon>
    </lineage>
</organism>
<dbReference type="Gene3D" id="3.40.30.10">
    <property type="entry name" value="Glutaredoxin"/>
    <property type="match status" value="1"/>
</dbReference>
<keyword evidence="2" id="KW-1185">Reference proteome</keyword>
<dbReference type="OrthoDB" id="4125991at2"/>
<reference evidence="1 2" key="1">
    <citation type="submission" date="2017-04" db="EMBL/GenBank/DDBJ databases">
        <authorList>
            <person name="Afonso C.L."/>
            <person name="Miller P.J."/>
            <person name="Scott M.A."/>
            <person name="Spackman E."/>
            <person name="Goraichik I."/>
            <person name="Dimitrov K.M."/>
            <person name="Suarez D.L."/>
            <person name="Swayne D.E."/>
        </authorList>
    </citation>
    <scope>NUCLEOTIDE SEQUENCE [LARGE SCALE GENOMIC DNA]</scope>
    <source>
        <strain evidence="1 2">DSM 43828</strain>
    </source>
</reference>
<evidence type="ECO:0008006" key="3">
    <source>
        <dbReference type="Google" id="ProtNLM"/>
    </source>
</evidence>
<dbReference type="AlphaFoldDB" id="A0A1W2FCL9"/>
<dbReference type="Pfam" id="PF22234">
    <property type="entry name" value="Rv2466c-like"/>
    <property type="match status" value="1"/>
</dbReference>
<dbReference type="InterPro" id="IPR036249">
    <property type="entry name" value="Thioredoxin-like_sf"/>
</dbReference>